<feature type="domain" description="Tyrosine-protein phosphatase" evidence="2">
    <location>
        <begin position="163"/>
        <end position="417"/>
    </location>
</feature>
<dbReference type="PROSITE" id="PS50056">
    <property type="entry name" value="TYR_PHOSPHATASE_2"/>
    <property type="match status" value="1"/>
</dbReference>
<dbReference type="InterPro" id="IPR000387">
    <property type="entry name" value="Tyr_Pase_dom"/>
</dbReference>
<evidence type="ECO:0000313" key="4">
    <source>
        <dbReference type="EMBL" id="CAI5449411.1"/>
    </source>
</evidence>
<dbReference type="EMBL" id="CANHGI010000004">
    <property type="protein sequence ID" value="CAI5449411.1"/>
    <property type="molecule type" value="Genomic_DNA"/>
</dbReference>
<organism evidence="4 5">
    <name type="scientific">Caenorhabditis angaria</name>
    <dbReference type="NCBI Taxonomy" id="860376"/>
    <lineage>
        <taxon>Eukaryota</taxon>
        <taxon>Metazoa</taxon>
        <taxon>Ecdysozoa</taxon>
        <taxon>Nematoda</taxon>
        <taxon>Chromadorea</taxon>
        <taxon>Rhabditida</taxon>
        <taxon>Rhabditina</taxon>
        <taxon>Rhabditomorpha</taxon>
        <taxon>Rhabditoidea</taxon>
        <taxon>Rhabditidae</taxon>
        <taxon>Peloderinae</taxon>
        <taxon>Caenorhabditis</taxon>
    </lineage>
</organism>
<evidence type="ECO:0000259" key="2">
    <source>
        <dbReference type="PROSITE" id="PS50055"/>
    </source>
</evidence>
<feature type="compositionally biased region" description="Basic and acidic residues" evidence="1">
    <location>
        <begin position="110"/>
        <end position="119"/>
    </location>
</feature>
<dbReference type="PANTHER" id="PTHR23219:SF13">
    <property type="entry name" value="TYROSINE-PROTEIN PHOSPHATASE DOMAIN-CONTAINING PROTEIN"/>
    <property type="match status" value="1"/>
</dbReference>
<sequence>MFLSSNDQNKKLKLSARPKNKKSDTKRKDVRDKGEREKEKDQQEMTMQLPSDRHNAKTKKKKSKIHHAQQAESTLPPLTQQKSEQGINVLGQSTSMTKLSKKPSSNFLSAKDKQELSEVKKKHSSLETLPPTAPTPKLEKKEEKWAGEEAALLFIDKIDSLVARTEFQEINTILCDTEKCLIWKKNKIKNQSEKFPCYDHNIVKNPNSPDDYINATSLQVPNVSRNILLGQIPRKDVGGSVEEFWKTIFQENIMLMHILVGSDEVADFFPQLANAYEHYGSMFVNNRKTEKTDAESVKFLMEVLPTGFSNSNMINIVMHLNWNPQNVPPKFSKTLKSAIDVLNFVQSSPPDEKCIIISKHGVGRAGFFISLCSAVNSLNNKIEPKLVNIVKTVREQRPYAVESFKQYTSLYLCLVYYIKKKLNDPKLNQKTGEINEAFKCLLEGAGTSMMPPVQP</sequence>
<gene>
    <name evidence="4" type="ORF">CAMP_LOCUS12048</name>
</gene>
<dbReference type="SMART" id="SM00404">
    <property type="entry name" value="PTPc_motif"/>
    <property type="match status" value="1"/>
</dbReference>
<dbReference type="SMART" id="SM00194">
    <property type="entry name" value="PTPc"/>
    <property type="match status" value="1"/>
</dbReference>
<feature type="compositionally biased region" description="Basic residues" evidence="1">
    <location>
        <begin position="56"/>
        <end position="67"/>
    </location>
</feature>
<dbReference type="Gene3D" id="3.90.190.10">
    <property type="entry name" value="Protein tyrosine phosphatase superfamily"/>
    <property type="match status" value="1"/>
</dbReference>
<feature type="domain" description="Tyrosine specific protein phosphatases" evidence="3">
    <location>
        <begin position="329"/>
        <end position="408"/>
    </location>
</feature>
<evidence type="ECO:0000313" key="5">
    <source>
        <dbReference type="Proteomes" id="UP001152747"/>
    </source>
</evidence>
<dbReference type="OrthoDB" id="5816898at2759"/>
<dbReference type="CDD" id="cd00047">
    <property type="entry name" value="PTPc"/>
    <property type="match status" value="1"/>
</dbReference>
<evidence type="ECO:0000259" key="3">
    <source>
        <dbReference type="PROSITE" id="PS50056"/>
    </source>
</evidence>
<dbReference type="Proteomes" id="UP001152747">
    <property type="component" value="Unassembled WGS sequence"/>
</dbReference>
<evidence type="ECO:0000256" key="1">
    <source>
        <dbReference type="SAM" id="MobiDB-lite"/>
    </source>
</evidence>
<dbReference type="InterPro" id="IPR029021">
    <property type="entry name" value="Prot-tyrosine_phosphatase-like"/>
</dbReference>
<evidence type="ECO:0008006" key="6">
    <source>
        <dbReference type="Google" id="ProtNLM"/>
    </source>
</evidence>
<dbReference type="InterPro" id="IPR000242">
    <property type="entry name" value="PTP_cat"/>
</dbReference>
<proteinExistence type="predicted"/>
<dbReference type="PROSITE" id="PS50055">
    <property type="entry name" value="TYR_PHOSPHATASE_PTP"/>
    <property type="match status" value="1"/>
</dbReference>
<comment type="caution">
    <text evidence="4">The sequence shown here is derived from an EMBL/GenBank/DDBJ whole genome shotgun (WGS) entry which is preliminary data.</text>
</comment>
<dbReference type="AlphaFoldDB" id="A0A9P1N641"/>
<dbReference type="SUPFAM" id="SSF52799">
    <property type="entry name" value="(Phosphotyrosine protein) phosphatases II"/>
    <property type="match status" value="1"/>
</dbReference>
<dbReference type="PANTHER" id="PTHR23219">
    <property type="entry name" value="TYROSINE-PROTEIN PHOSPHATASE C15H7.3-RELATED"/>
    <property type="match status" value="1"/>
</dbReference>
<name>A0A9P1N641_9PELO</name>
<feature type="region of interest" description="Disordered" evidence="1">
    <location>
        <begin position="1"/>
        <end position="142"/>
    </location>
</feature>
<feature type="compositionally biased region" description="Basic residues" evidence="1">
    <location>
        <begin position="11"/>
        <end position="20"/>
    </location>
</feature>
<dbReference type="GO" id="GO:0004725">
    <property type="term" value="F:protein tyrosine phosphatase activity"/>
    <property type="evidence" value="ECO:0007669"/>
    <property type="project" value="InterPro"/>
</dbReference>
<keyword evidence="5" id="KW-1185">Reference proteome</keyword>
<dbReference type="InterPro" id="IPR003595">
    <property type="entry name" value="Tyr_Pase_cat"/>
</dbReference>
<feature type="compositionally biased region" description="Basic and acidic residues" evidence="1">
    <location>
        <begin position="21"/>
        <end position="43"/>
    </location>
</feature>
<feature type="compositionally biased region" description="Polar residues" evidence="1">
    <location>
        <begin position="70"/>
        <end position="108"/>
    </location>
</feature>
<reference evidence="4" key="1">
    <citation type="submission" date="2022-11" db="EMBL/GenBank/DDBJ databases">
        <authorList>
            <person name="Kikuchi T."/>
        </authorList>
    </citation>
    <scope>NUCLEOTIDE SEQUENCE</scope>
    <source>
        <strain evidence="4">PS1010</strain>
    </source>
</reference>
<dbReference type="Pfam" id="PF00102">
    <property type="entry name" value="Y_phosphatase"/>
    <property type="match status" value="1"/>
</dbReference>
<protein>
    <recommendedName>
        <fullName evidence="6">Tyrosine-protein phosphatase domain-containing protein</fullName>
    </recommendedName>
</protein>
<accession>A0A9P1N641</accession>